<dbReference type="GO" id="GO:0005886">
    <property type="term" value="C:plasma membrane"/>
    <property type="evidence" value="ECO:0007669"/>
    <property type="project" value="TreeGrafter"/>
</dbReference>
<feature type="transmembrane region" description="Helical" evidence="1">
    <location>
        <begin position="6"/>
        <end position="26"/>
    </location>
</feature>
<dbReference type="PANTHER" id="PTHR38034">
    <property type="entry name" value="INNER MEMBRANE PROTEIN YPJD"/>
    <property type="match status" value="1"/>
</dbReference>
<dbReference type="InterPro" id="IPR052372">
    <property type="entry name" value="YpjD/HemX"/>
</dbReference>
<feature type="transmembrane region" description="Helical" evidence="1">
    <location>
        <begin position="241"/>
        <end position="262"/>
    </location>
</feature>
<evidence type="ECO:0000259" key="2">
    <source>
        <dbReference type="Pfam" id="PF01578"/>
    </source>
</evidence>
<keyword evidence="1" id="KW-1133">Transmembrane helix</keyword>
<gene>
    <name evidence="3" type="ORF">LCGC14_0024730</name>
</gene>
<dbReference type="InterPro" id="IPR002541">
    <property type="entry name" value="Cyt_c_assembly"/>
</dbReference>
<proteinExistence type="predicted"/>
<feature type="transmembrane region" description="Helical" evidence="1">
    <location>
        <begin position="38"/>
        <end position="58"/>
    </location>
</feature>
<feature type="transmembrane region" description="Helical" evidence="1">
    <location>
        <begin position="178"/>
        <end position="201"/>
    </location>
</feature>
<dbReference type="GO" id="GO:0017004">
    <property type="term" value="P:cytochrome complex assembly"/>
    <property type="evidence" value="ECO:0007669"/>
    <property type="project" value="InterPro"/>
</dbReference>
<keyword evidence="1" id="KW-0812">Transmembrane</keyword>
<dbReference type="PANTHER" id="PTHR38034:SF1">
    <property type="entry name" value="INNER MEMBRANE PROTEIN YPJD"/>
    <property type="match status" value="1"/>
</dbReference>
<dbReference type="EMBL" id="LAZR01000004">
    <property type="protein sequence ID" value="KKO10988.1"/>
    <property type="molecule type" value="Genomic_DNA"/>
</dbReference>
<evidence type="ECO:0000313" key="3">
    <source>
        <dbReference type="EMBL" id="KKO10988.1"/>
    </source>
</evidence>
<reference evidence="3" key="1">
    <citation type="journal article" date="2015" name="Nature">
        <title>Complex archaea that bridge the gap between prokaryotes and eukaryotes.</title>
        <authorList>
            <person name="Spang A."/>
            <person name="Saw J.H."/>
            <person name="Jorgensen S.L."/>
            <person name="Zaremba-Niedzwiedzka K."/>
            <person name="Martijn J."/>
            <person name="Lind A.E."/>
            <person name="van Eijk R."/>
            <person name="Schleper C."/>
            <person name="Guy L."/>
            <person name="Ettema T.J."/>
        </authorList>
    </citation>
    <scope>NUCLEOTIDE SEQUENCE</scope>
</reference>
<accession>A0A0F9WEU4</accession>
<evidence type="ECO:0000256" key="1">
    <source>
        <dbReference type="SAM" id="Phobius"/>
    </source>
</evidence>
<keyword evidence="1" id="KW-0472">Membrane</keyword>
<protein>
    <recommendedName>
        <fullName evidence="2">Cytochrome c assembly protein domain-containing protein</fullName>
    </recommendedName>
</protein>
<dbReference type="Pfam" id="PF01578">
    <property type="entry name" value="Cytochrom_C_asm"/>
    <property type="match status" value="1"/>
</dbReference>
<sequence>MPITTLSGLVAVALYLISLTLQGQAIKARSARTKTQGKVLITGLAAVLAHGISAWSLIARTDGYHFGVTEISTLIFAVIALFAIISSARRPLGNLIIGVFPFAALVIVLSLIIDSNYPAQPIDAGIASHILLSIVAYSLFTLAAVQAAFLAFQNYQLRHKHAASVIKRFPPLQDMERLLFELIWVAQGLLSLGIIAGFVFVEDLGAQGLPHKMFFSVLAWIVFAVLLWGRHQLGWRGNTAIRGTLAGFICLLLGFYGSKFVLEFIL</sequence>
<feature type="transmembrane region" description="Helical" evidence="1">
    <location>
        <begin position="64"/>
        <end position="85"/>
    </location>
</feature>
<dbReference type="GO" id="GO:0020037">
    <property type="term" value="F:heme binding"/>
    <property type="evidence" value="ECO:0007669"/>
    <property type="project" value="InterPro"/>
</dbReference>
<feature type="transmembrane region" description="Helical" evidence="1">
    <location>
        <begin position="125"/>
        <end position="152"/>
    </location>
</feature>
<dbReference type="AlphaFoldDB" id="A0A0F9WEU4"/>
<name>A0A0F9WEU4_9ZZZZ</name>
<feature type="transmembrane region" description="Helical" evidence="1">
    <location>
        <begin position="213"/>
        <end position="229"/>
    </location>
</feature>
<organism evidence="3">
    <name type="scientific">marine sediment metagenome</name>
    <dbReference type="NCBI Taxonomy" id="412755"/>
    <lineage>
        <taxon>unclassified sequences</taxon>
        <taxon>metagenomes</taxon>
        <taxon>ecological metagenomes</taxon>
    </lineage>
</organism>
<comment type="caution">
    <text evidence="3">The sequence shown here is derived from an EMBL/GenBank/DDBJ whole genome shotgun (WGS) entry which is preliminary data.</text>
</comment>
<feature type="transmembrane region" description="Helical" evidence="1">
    <location>
        <begin position="92"/>
        <end position="113"/>
    </location>
</feature>
<feature type="domain" description="Cytochrome c assembly protein" evidence="2">
    <location>
        <begin position="43"/>
        <end position="265"/>
    </location>
</feature>